<evidence type="ECO:0000313" key="1">
    <source>
        <dbReference type="EMBL" id="NER30195.1"/>
    </source>
</evidence>
<sequence length="89" mass="9762">MNQGYCCLVAKYKQGWQNYWVPNLDTVVRKHNYQLPDAINQATGFIVNGCSADGISNLVIDPNKGMKNGYSATCKAEGSKAEGVNLTKF</sequence>
<organism evidence="1">
    <name type="scientific">Symploca sp. SIO1C4</name>
    <dbReference type="NCBI Taxonomy" id="2607765"/>
    <lineage>
        <taxon>Bacteria</taxon>
        <taxon>Bacillati</taxon>
        <taxon>Cyanobacteriota</taxon>
        <taxon>Cyanophyceae</taxon>
        <taxon>Coleofasciculales</taxon>
        <taxon>Coleofasciculaceae</taxon>
        <taxon>Symploca</taxon>
    </lineage>
</organism>
<comment type="caution">
    <text evidence="1">The sequence shown here is derived from an EMBL/GenBank/DDBJ whole genome shotgun (WGS) entry which is preliminary data.</text>
</comment>
<proteinExistence type="predicted"/>
<name>A0A6B3NH05_9CYAN</name>
<reference evidence="1" key="1">
    <citation type="submission" date="2019-11" db="EMBL/GenBank/DDBJ databases">
        <title>Genomic insights into an expanded diversity of filamentous marine cyanobacteria reveals the extraordinary biosynthetic potential of Moorea and Okeania.</title>
        <authorList>
            <person name="Ferreira Leao T."/>
            <person name="Wang M."/>
            <person name="Moss N."/>
            <person name="Da Silva R."/>
            <person name="Sanders J."/>
            <person name="Nurk S."/>
            <person name="Gurevich A."/>
            <person name="Humphrey G."/>
            <person name="Reher R."/>
            <person name="Zhu Q."/>
            <person name="Belda-Ferre P."/>
            <person name="Glukhov E."/>
            <person name="Rex R."/>
            <person name="Dorrestein P.C."/>
            <person name="Knight R."/>
            <person name="Pevzner P."/>
            <person name="Gerwick W.H."/>
            <person name="Gerwick L."/>
        </authorList>
    </citation>
    <scope>NUCLEOTIDE SEQUENCE</scope>
    <source>
        <strain evidence="1">SIO1C4</strain>
    </source>
</reference>
<gene>
    <name evidence="1" type="ORF">F6J89_21875</name>
</gene>
<dbReference type="EMBL" id="JAAHFQ010000503">
    <property type="protein sequence ID" value="NER30195.1"/>
    <property type="molecule type" value="Genomic_DNA"/>
</dbReference>
<accession>A0A6B3NH05</accession>
<protein>
    <submittedName>
        <fullName evidence="1">Uncharacterized protein</fullName>
    </submittedName>
</protein>
<dbReference type="AlphaFoldDB" id="A0A6B3NH05"/>